<reference evidence="2" key="1">
    <citation type="journal article" date="2014" name="Front. Microbiol.">
        <title>High frequency of phylogenetically diverse reductive dehalogenase-homologous genes in deep subseafloor sedimentary metagenomes.</title>
        <authorList>
            <person name="Kawai M."/>
            <person name="Futagami T."/>
            <person name="Toyoda A."/>
            <person name="Takaki Y."/>
            <person name="Nishi S."/>
            <person name="Hori S."/>
            <person name="Arai W."/>
            <person name="Tsubouchi T."/>
            <person name="Morono Y."/>
            <person name="Uchiyama I."/>
            <person name="Ito T."/>
            <person name="Fujiyama A."/>
            <person name="Inagaki F."/>
            <person name="Takami H."/>
        </authorList>
    </citation>
    <scope>NUCLEOTIDE SEQUENCE</scope>
    <source>
        <strain evidence="2">Expedition CK06-06</strain>
    </source>
</reference>
<name>X0U690_9ZZZZ</name>
<dbReference type="Gene3D" id="2.60.40.10">
    <property type="entry name" value="Immunoglobulins"/>
    <property type="match status" value="1"/>
</dbReference>
<evidence type="ECO:0000259" key="1">
    <source>
        <dbReference type="Pfam" id="PF07705"/>
    </source>
</evidence>
<sequence length="268" mass="29825">PTFVSVHYPRFSNEPSPTISNINIQGGIGRKINGDYIAYKTGSKITISDSSIETDAEIMFVSSNYFFVKDATYMEIDGTSYGVGSGTGVFLRDCFDTCNSLGYECGYVCGEFCGECGFADLKPTEITYYSWTEPITAGMWIAFESGIENTGTQNAENRFNIKWFLDDEEVRYGSHSPVPAGQTVMDDNSAYVWDVAMPGTHTIKYVVNADLKHVDESNYYNNEVELQFEIPENCKYFVTDDCDEYIDLKAGEITHSSGQVGVPMTFSS</sequence>
<feature type="non-terminal residue" evidence="2">
    <location>
        <position position="1"/>
    </location>
</feature>
<protein>
    <recommendedName>
        <fullName evidence="1">CARDB domain-containing protein</fullName>
    </recommendedName>
</protein>
<dbReference type="AlphaFoldDB" id="X0U690"/>
<gene>
    <name evidence="2" type="ORF">S01H1_39823</name>
</gene>
<evidence type="ECO:0000313" key="2">
    <source>
        <dbReference type="EMBL" id="GAG01289.1"/>
    </source>
</evidence>
<feature type="domain" description="CARDB" evidence="1">
    <location>
        <begin position="129"/>
        <end position="224"/>
    </location>
</feature>
<feature type="non-terminal residue" evidence="2">
    <location>
        <position position="268"/>
    </location>
</feature>
<proteinExistence type="predicted"/>
<comment type="caution">
    <text evidence="2">The sequence shown here is derived from an EMBL/GenBank/DDBJ whole genome shotgun (WGS) entry which is preliminary data.</text>
</comment>
<dbReference type="Pfam" id="PF07705">
    <property type="entry name" value="CARDB"/>
    <property type="match status" value="1"/>
</dbReference>
<dbReference type="EMBL" id="BARS01025171">
    <property type="protein sequence ID" value="GAG01289.1"/>
    <property type="molecule type" value="Genomic_DNA"/>
</dbReference>
<dbReference type="InterPro" id="IPR013783">
    <property type="entry name" value="Ig-like_fold"/>
</dbReference>
<accession>X0U690</accession>
<organism evidence="2">
    <name type="scientific">marine sediment metagenome</name>
    <dbReference type="NCBI Taxonomy" id="412755"/>
    <lineage>
        <taxon>unclassified sequences</taxon>
        <taxon>metagenomes</taxon>
        <taxon>ecological metagenomes</taxon>
    </lineage>
</organism>
<dbReference type="InterPro" id="IPR011635">
    <property type="entry name" value="CARDB"/>
</dbReference>